<evidence type="ECO:0000256" key="6">
    <source>
        <dbReference type="SAM" id="MobiDB-lite"/>
    </source>
</evidence>
<evidence type="ECO:0000256" key="5">
    <source>
        <dbReference type="ARBA" id="ARBA00023136"/>
    </source>
</evidence>
<accession>A0A074YLM0</accession>
<dbReference type="Proteomes" id="UP000030641">
    <property type="component" value="Unassembled WGS sequence"/>
</dbReference>
<dbReference type="OMA" id="YSMAEMC"/>
<feature type="transmembrane region" description="Helical" evidence="7">
    <location>
        <begin position="369"/>
        <end position="390"/>
    </location>
</feature>
<dbReference type="PANTHER" id="PTHR45649">
    <property type="entry name" value="AMINO-ACID PERMEASE BAT1"/>
    <property type="match status" value="1"/>
</dbReference>
<dbReference type="GeneID" id="25366556"/>
<dbReference type="GO" id="GO:0006865">
    <property type="term" value="P:amino acid transport"/>
    <property type="evidence" value="ECO:0007669"/>
    <property type="project" value="InterPro"/>
</dbReference>
<keyword evidence="9" id="KW-1185">Reference proteome</keyword>
<feature type="transmembrane region" description="Helical" evidence="7">
    <location>
        <begin position="474"/>
        <end position="493"/>
    </location>
</feature>
<comment type="subcellular location">
    <subcellularLocation>
        <location evidence="1">Membrane</location>
        <topology evidence="1">Multi-pass membrane protein</topology>
    </subcellularLocation>
</comment>
<evidence type="ECO:0000256" key="4">
    <source>
        <dbReference type="ARBA" id="ARBA00022989"/>
    </source>
</evidence>
<evidence type="ECO:0000256" key="2">
    <source>
        <dbReference type="ARBA" id="ARBA00022448"/>
    </source>
</evidence>
<dbReference type="AlphaFoldDB" id="A0A074YLM0"/>
<proteinExistence type="predicted"/>
<reference evidence="8 9" key="1">
    <citation type="journal article" date="2014" name="BMC Genomics">
        <title>Genome sequencing of four Aureobasidium pullulans varieties: biotechnological potential, stress tolerance, and description of new species.</title>
        <authorList>
            <person name="Gostin Ar C."/>
            <person name="Ohm R.A."/>
            <person name="Kogej T."/>
            <person name="Sonjak S."/>
            <person name="Turk M."/>
            <person name="Zajc J."/>
            <person name="Zalar P."/>
            <person name="Grube M."/>
            <person name="Sun H."/>
            <person name="Han J."/>
            <person name="Sharma A."/>
            <person name="Chiniquy J."/>
            <person name="Ngan C.Y."/>
            <person name="Lipzen A."/>
            <person name="Barry K."/>
            <person name="Grigoriev I.V."/>
            <person name="Gunde-Cimerman N."/>
        </authorList>
    </citation>
    <scope>NUCLEOTIDE SEQUENCE [LARGE SCALE GENOMIC DNA]</scope>
    <source>
        <strain evidence="8 9">EXF-2481</strain>
    </source>
</reference>
<feature type="transmembrane region" description="Helical" evidence="7">
    <location>
        <begin position="322"/>
        <end position="348"/>
    </location>
</feature>
<organism evidence="8 9">
    <name type="scientific">Aureobasidium subglaciale (strain EXF-2481)</name>
    <name type="common">Aureobasidium pullulans var. subglaciale</name>
    <dbReference type="NCBI Taxonomy" id="1043005"/>
    <lineage>
        <taxon>Eukaryota</taxon>
        <taxon>Fungi</taxon>
        <taxon>Dikarya</taxon>
        <taxon>Ascomycota</taxon>
        <taxon>Pezizomycotina</taxon>
        <taxon>Dothideomycetes</taxon>
        <taxon>Dothideomycetidae</taxon>
        <taxon>Dothideales</taxon>
        <taxon>Saccotheciaceae</taxon>
        <taxon>Aureobasidium</taxon>
    </lineage>
</organism>
<dbReference type="InterPro" id="IPR002293">
    <property type="entry name" value="AA/rel_permease1"/>
</dbReference>
<gene>
    <name evidence="8" type="ORF">AUEXF2481DRAFT_40268</name>
</gene>
<dbReference type="Pfam" id="PF13520">
    <property type="entry name" value="AA_permease_2"/>
    <property type="match status" value="1"/>
</dbReference>
<keyword evidence="5 7" id="KW-0472">Membrane</keyword>
<dbReference type="RefSeq" id="XP_013343518.1">
    <property type="nucleotide sequence ID" value="XM_013488064.1"/>
</dbReference>
<feature type="transmembrane region" description="Helical" evidence="7">
    <location>
        <begin position="117"/>
        <end position="146"/>
    </location>
</feature>
<feature type="transmembrane region" description="Helical" evidence="7">
    <location>
        <begin position="443"/>
        <end position="462"/>
    </location>
</feature>
<dbReference type="GO" id="GO:0016020">
    <property type="term" value="C:membrane"/>
    <property type="evidence" value="ECO:0007669"/>
    <property type="project" value="UniProtKB-SubCell"/>
</dbReference>
<dbReference type="PIRSF" id="PIRSF006060">
    <property type="entry name" value="AA_transporter"/>
    <property type="match status" value="1"/>
</dbReference>
<dbReference type="STRING" id="1043005.A0A074YLM0"/>
<protein>
    <recommendedName>
        <fullName evidence="10">GABA permease</fullName>
    </recommendedName>
</protein>
<sequence length="534" mass="57995">MADMMDTKVFDEGTADDVALEKLGYQQELKRTFNLVSMIGFCFSIVSSWTALSGVLIIGAESGGPPVMIWSWVGVCIFTMAVALSMAEMCSAYPLAGGQYSWAAILAPRSWSRGLSYVCGWFMLIGIIAMGAVVNFIASGFILAIAVLNNPDYEITRWHSTLVAYAVAIAALSLNVLCPQMLHKMTNFFLIWNMGSFLIIFITILATNDHKQTPSFVFSEFQNLTGFNKPYAAILGLLQSAFGMCCYDAPAHMTEEINDARKVAPKAIILSVSLGAITGFAFLIAACFCMGSIEGVAESATGDPIVQIFYDSTQSIAGTSCLTFLMVMIQFFSAISLLAEGGRAVYAFARDRGLPFSNTLSKVHPTKQVPIYGILLTFVVQIALNSIYFGTVTGFNTVVSIATEGFYVSYAIPILLRVIAPLTASTAAAKLEGPWSLGRWSMPINVMALVYLLFTSITFNFPTVNPVDSENMNYTSAAVGVVMVVALITWFTTAKGQFRGPGLSEEVVINSAPHREVEEEAETMEHEKDAKRSY</sequence>
<feature type="transmembrane region" description="Helical" evidence="7">
    <location>
        <begin position="69"/>
        <end position="96"/>
    </location>
</feature>
<dbReference type="Gene3D" id="1.20.1740.10">
    <property type="entry name" value="Amino acid/polyamine transporter I"/>
    <property type="match status" value="1"/>
</dbReference>
<dbReference type="HOGENOM" id="CLU_004495_2_2_1"/>
<dbReference type="GO" id="GO:0022857">
    <property type="term" value="F:transmembrane transporter activity"/>
    <property type="evidence" value="ECO:0007669"/>
    <property type="project" value="InterPro"/>
</dbReference>
<evidence type="ECO:0000313" key="8">
    <source>
        <dbReference type="EMBL" id="KEQ95007.1"/>
    </source>
</evidence>
<dbReference type="PANTHER" id="PTHR45649:SF8">
    <property type="entry name" value="PERMEASE, PUTATIVE-RELATED"/>
    <property type="match status" value="1"/>
</dbReference>
<evidence type="ECO:0000313" key="9">
    <source>
        <dbReference type="Proteomes" id="UP000030641"/>
    </source>
</evidence>
<feature type="transmembrane region" description="Helical" evidence="7">
    <location>
        <begin position="158"/>
        <end position="177"/>
    </location>
</feature>
<keyword evidence="4 7" id="KW-1133">Transmembrane helix</keyword>
<keyword evidence="2" id="KW-0813">Transport</keyword>
<evidence type="ECO:0000256" key="1">
    <source>
        <dbReference type="ARBA" id="ARBA00004141"/>
    </source>
</evidence>
<feature type="transmembrane region" description="Helical" evidence="7">
    <location>
        <begin position="268"/>
        <end position="293"/>
    </location>
</feature>
<feature type="transmembrane region" description="Helical" evidence="7">
    <location>
        <begin position="35"/>
        <end position="57"/>
    </location>
</feature>
<evidence type="ECO:0008006" key="10">
    <source>
        <dbReference type="Google" id="ProtNLM"/>
    </source>
</evidence>
<name>A0A074YLM0_AURSE</name>
<evidence type="ECO:0000256" key="3">
    <source>
        <dbReference type="ARBA" id="ARBA00022692"/>
    </source>
</evidence>
<keyword evidence="3 7" id="KW-0812">Transmembrane</keyword>
<dbReference type="InParanoid" id="A0A074YLM0"/>
<feature type="transmembrane region" description="Helical" evidence="7">
    <location>
        <begin position="189"/>
        <end position="207"/>
    </location>
</feature>
<feature type="transmembrane region" description="Helical" evidence="7">
    <location>
        <begin position="410"/>
        <end position="431"/>
    </location>
</feature>
<dbReference type="OrthoDB" id="3257095at2759"/>
<feature type="region of interest" description="Disordered" evidence="6">
    <location>
        <begin position="515"/>
        <end position="534"/>
    </location>
</feature>
<evidence type="ECO:0000256" key="7">
    <source>
        <dbReference type="SAM" id="Phobius"/>
    </source>
</evidence>
<dbReference type="EMBL" id="KL584760">
    <property type="protein sequence ID" value="KEQ95007.1"/>
    <property type="molecule type" value="Genomic_DNA"/>
</dbReference>
<dbReference type="InterPro" id="IPR004840">
    <property type="entry name" value="Amino_acid_permease_CS"/>
</dbReference>
<dbReference type="PROSITE" id="PS00218">
    <property type="entry name" value="AMINO_ACID_PERMEASE_1"/>
    <property type="match status" value="1"/>
</dbReference>